<evidence type="ECO:0000313" key="2">
    <source>
        <dbReference type="EMBL" id="KAK3015274.1"/>
    </source>
</evidence>
<dbReference type="EMBL" id="JAVXUP010001157">
    <property type="protein sequence ID" value="KAK3015274.1"/>
    <property type="molecule type" value="Genomic_DNA"/>
</dbReference>
<dbReference type="InterPro" id="IPR045074">
    <property type="entry name" value="GST_C_Tau"/>
</dbReference>
<dbReference type="Pfam" id="PF00043">
    <property type="entry name" value="GST_C"/>
    <property type="match status" value="1"/>
</dbReference>
<dbReference type="InterPro" id="IPR010987">
    <property type="entry name" value="Glutathione-S-Trfase_C-like"/>
</dbReference>
<evidence type="ECO:0000259" key="1">
    <source>
        <dbReference type="PROSITE" id="PS50405"/>
    </source>
</evidence>
<dbReference type="CDD" id="cd03185">
    <property type="entry name" value="GST_C_Tau"/>
    <property type="match status" value="1"/>
</dbReference>
<proteinExistence type="predicted"/>
<reference evidence="2" key="1">
    <citation type="submission" date="2022-12" db="EMBL/GenBank/DDBJ databases">
        <title>Draft genome assemblies for two species of Escallonia (Escalloniales).</title>
        <authorList>
            <person name="Chanderbali A."/>
            <person name="Dervinis C."/>
            <person name="Anghel I."/>
            <person name="Soltis D."/>
            <person name="Soltis P."/>
            <person name="Zapata F."/>
        </authorList>
    </citation>
    <scope>NUCLEOTIDE SEQUENCE</scope>
    <source>
        <strain evidence="2">UCBG64.0493</strain>
        <tissue evidence="2">Leaf</tissue>
    </source>
</reference>
<dbReference type="Proteomes" id="UP001188597">
    <property type="component" value="Unassembled WGS sequence"/>
</dbReference>
<accession>A0AA88VX45</accession>
<dbReference type="GO" id="GO:0006749">
    <property type="term" value="P:glutathione metabolic process"/>
    <property type="evidence" value="ECO:0007669"/>
    <property type="project" value="InterPro"/>
</dbReference>
<dbReference type="PANTHER" id="PTHR11260:SF773">
    <property type="entry name" value="GLUTATHIONE S-TRANSFERASE U26"/>
    <property type="match status" value="1"/>
</dbReference>
<dbReference type="Gene3D" id="1.20.1050.10">
    <property type="match status" value="1"/>
</dbReference>
<dbReference type="InterPro" id="IPR004046">
    <property type="entry name" value="GST_C"/>
</dbReference>
<organism evidence="2 3">
    <name type="scientific">Escallonia herrerae</name>
    <dbReference type="NCBI Taxonomy" id="1293975"/>
    <lineage>
        <taxon>Eukaryota</taxon>
        <taxon>Viridiplantae</taxon>
        <taxon>Streptophyta</taxon>
        <taxon>Embryophyta</taxon>
        <taxon>Tracheophyta</taxon>
        <taxon>Spermatophyta</taxon>
        <taxon>Magnoliopsida</taxon>
        <taxon>eudicotyledons</taxon>
        <taxon>Gunneridae</taxon>
        <taxon>Pentapetalae</taxon>
        <taxon>asterids</taxon>
        <taxon>campanulids</taxon>
        <taxon>Escalloniales</taxon>
        <taxon>Escalloniaceae</taxon>
        <taxon>Escallonia</taxon>
    </lineage>
</organism>
<sequence>MRIELPTIHFVFQIYSNVRLVDTTKGEAQEAAKKKLIENFKLLEGELGDKAYFGGQSFGLVDVALIPFYAFFYAIEMFGNFSMEAECPVLVAWGKRCMEEKESVSKTLPDKYKVYEFMLELNK</sequence>
<dbReference type="PANTHER" id="PTHR11260">
    <property type="entry name" value="GLUTATHIONE S-TRANSFERASE, GST, SUPERFAMILY, GST DOMAIN CONTAINING"/>
    <property type="match status" value="1"/>
</dbReference>
<gene>
    <name evidence="2" type="ORF">RJ639_005694</name>
</gene>
<dbReference type="InterPro" id="IPR036282">
    <property type="entry name" value="Glutathione-S-Trfase_C_sf"/>
</dbReference>
<dbReference type="InterPro" id="IPR045073">
    <property type="entry name" value="Omega/Tau-like"/>
</dbReference>
<comment type="caution">
    <text evidence="2">The sequence shown here is derived from an EMBL/GenBank/DDBJ whole genome shotgun (WGS) entry which is preliminary data.</text>
</comment>
<feature type="domain" description="GST C-terminal" evidence="1">
    <location>
        <begin position="1"/>
        <end position="117"/>
    </location>
</feature>
<dbReference type="AlphaFoldDB" id="A0AA88VX45"/>
<dbReference type="PROSITE" id="PS50405">
    <property type="entry name" value="GST_CTER"/>
    <property type="match status" value="1"/>
</dbReference>
<name>A0AA88VX45_9ASTE</name>
<protein>
    <recommendedName>
        <fullName evidence="1">GST C-terminal domain-containing protein</fullName>
    </recommendedName>
</protein>
<evidence type="ECO:0000313" key="3">
    <source>
        <dbReference type="Proteomes" id="UP001188597"/>
    </source>
</evidence>
<keyword evidence="3" id="KW-1185">Reference proteome</keyword>
<dbReference type="GO" id="GO:0004364">
    <property type="term" value="F:glutathione transferase activity"/>
    <property type="evidence" value="ECO:0007669"/>
    <property type="project" value="InterPro"/>
</dbReference>
<dbReference type="SUPFAM" id="SSF47616">
    <property type="entry name" value="GST C-terminal domain-like"/>
    <property type="match status" value="1"/>
</dbReference>
<dbReference type="GO" id="GO:0005737">
    <property type="term" value="C:cytoplasm"/>
    <property type="evidence" value="ECO:0007669"/>
    <property type="project" value="TreeGrafter"/>
</dbReference>